<evidence type="ECO:0000256" key="1">
    <source>
        <dbReference type="ARBA" id="ARBA00023125"/>
    </source>
</evidence>
<gene>
    <name evidence="3" type="ORF">HG933_03640</name>
</gene>
<keyword evidence="1" id="KW-0238">DNA-binding</keyword>
<protein>
    <submittedName>
        <fullName evidence="3">Helix-turn-helix transcriptional regulator</fullName>
    </submittedName>
</protein>
<dbReference type="Gene3D" id="1.10.260.40">
    <property type="entry name" value="lambda repressor-like DNA-binding domains"/>
    <property type="match status" value="1"/>
</dbReference>
<dbReference type="GO" id="GO:0003677">
    <property type="term" value="F:DNA binding"/>
    <property type="evidence" value="ECO:0007669"/>
    <property type="project" value="UniProtKB-KW"/>
</dbReference>
<dbReference type="InterPro" id="IPR010982">
    <property type="entry name" value="Lambda_DNA-bd_dom_sf"/>
</dbReference>
<dbReference type="Pfam" id="PF01381">
    <property type="entry name" value="HTH_3"/>
    <property type="match status" value="1"/>
</dbReference>
<dbReference type="CDD" id="cd00093">
    <property type="entry name" value="HTH_XRE"/>
    <property type="match status" value="1"/>
</dbReference>
<evidence type="ECO:0000313" key="3">
    <source>
        <dbReference type="EMBL" id="NMK38483.1"/>
    </source>
</evidence>
<evidence type="ECO:0000259" key="2">
    <source>
        <dbReference type="PROSITE" id="PS50943"/>
    </source>
</evidence>
<sequence length="198" mass="23124">MALKDNLKRLREQAGYTQAKSFSKVAGIPYSSYAPYERGAWPNEKNLIKIAKTLHVSIDELLGYSPSQSDELEKWLLFCKNNGFTVFRWKDSHVIIAYNPENQPVQIPDFTECPEFMFDVSDLTFITFDNEWFMEIVHKAVNSKEYIKAKDTLLAYTLQMTVFNYIFSSPNITLKHIKYDLEKKSYTAALNKIKHQKR</sequence>
<reference evidence="3 4" key="1">
    <citation type="submission" date="2020-04" db="EMBL/GenBank/DDBJ databases">
        <authorList>
            <person name="Hitch T.C.A."/>
            <person name="Wylensek D."/>
            <person name="Clavel T."/>
        </authorList>
    </citation>
    <scope>NUCLEOTIDE SEQUENCE [LARGE SCALE GENOMIC DNA]</scope>
    <source>
        <strain evidence="3 4">WCA-386-APC-2A</strain>
    </source>
</reference>
<organism evidence="3 4">
    <name type="scientific">Megasphaera elsdenii</name>
    <dbReference type="NCBI Taxonomy" id="907"/>
    <lineage>
        <taxon>Bacteria</taxon>
        <taxon>Bacillati</taxon>
        <taxon>Bacillota</taxon>
        <taxon>Negativicutes</taxon>
        <taxon>Veillonellales</taxon>
        <taxon>Veillonellaceae</taxon>
        <taxon>Megasphaera</taxon>
    </lineage>
</organism>
<dbReference type="PANTHER" id="PTHR46558">
    <property type="entry name" value="TRACRIPTIONAL REGULATORY PROTEIN-RELATED-RELATED"/>
    <property type="match status" value="1"/>
</dbReference>
<comment type="caution">
    <text evidence="3">The sequence shown here is derived from an EMBL/GenBank/DDBJ whole genome shotgun (WGS) entry which is preliminary data.</text>
</comment>
<dbReference type="PROSITE" id="PS50943">
    <property type="entry name" value="HTH_CROC1"/>
    <property type="match status" value="1"/>
</dbReference>
<feature type="domain" description="HTH cro/C1-type" evidence="2">
    <location>
        <begin position="7"/>
        <end position="61"/>
    </location>
</feature>
<name>A0A848ER89_MEGEL</name>
<dbReference type="InterPro" id="IPR001387">
    <property type="entry name" value="Cro/C1-type_HTH"/>
</dbReference>
<dbReference type="SUPFAM" id="SSF47413">
    <property type="entry name" value="lambda repressor-like DNA-binding domains"/>
    <property type="match status" value="1"/>
</dbReference>
<dbReference type="EMBL" id="JABBJH010000003">
    <property type="protein sequence ID" value="NMK38483.1"/>
    <property type="molecule type" value="Genomic_DNA"/>
</dbReference>
<dbReference type="AlphaFoldDB" id="A0A848ER89"/>
<dbReference type="SMART" id="SM00530">
    <property type="entry name" value="HTH_XRE"/>
    <property type="match status" value="1"/>
</dbReference>
<dbReference type="PANTHER" id="PTHR46558:SF11">
    <property type="entry name" value="HTH-TYPE TRANSCRIPTIONAL REGULATOR XRE"/>
    <property type="match status" value="1"/>
</dbReference>
<accession>A0A848ER89</accession>
<proteinExistence type="predicted"/>
<dbReference type="RefSeq" id="WP_169013272.1">
    <property type="nucleotide sequence ID" value="NZ_CATZAM010000002.1"/>
</dbReference>
<dbReference type="Proteomes" id="UP000536773">
    <property type="component" value="Unassembled WGS sequence"/>
</dbReference>
<evidence type="ECO:0000313" key="4">
    <source>
        <dbReference type="Proteomes" id="UP000536773"/>
    </source>
</evidence>